<accession>A0A0T9UYC2</accession>
<protein>
    <submittedName>
        <fullName evidence="1">Uncharacterized protein</fullName>
    </submittedName>
</protein>
<organism evidence="1 2">
    <name type="scientific">Yersinia aleksiciae</name>
    <dbReference type="NCBI Taxonomy" id="263819"/>
    <lineage>
        <taxon>Bacteria</taxon>
        <taxon>Pseudomonadati</taxon>
        <taxon>Pseudomonadota</taxon>
        <taxon>Gammaproteobacteria</taxon>
        <taxon>Enterobacterales</taxon>
        <taxon>Yersiniaceae</taxon>
        <taxon>Yersinia</taxon>
    </lineage>
</organism>
<dbReference type="AlphaFoldDB" id="A0A0T9UYC2"/>
<evidence type="ECO:0000313" key="2">
    <source>
        <dbReference type="Proteomes" id="UP000040088"/>
    </source>
</evidence>
<proteinExistence type="predicted"/>
<sequence>MKIFNYIFHDINVATLFNYQNNLAFSQAPQDK</sequence>
<name>A0A0T9UYC2_YERAE</name>
<evidence type="ECO:0000313" key="1">
    <source>
        <dbReference type="EMBL" id="CNL83895.1"/>
    </source>
</evidence>
<gene>
    <name evidence="1" type="ORF">ERS008460_03899</name>
</gene>
<dbReference type="EMBL" id="CQEM01000025">
    <property type="protein sequence ID" value="CNL83895.1"/>
    <property type="molecule type" value="Genomic_DNA"/>
</dbReference>
<dbReference type="Proteomes" id="UP000040088">
    <property type="component" value="Unassembled WGS sequence"/>
</dbReference>
<reference evidence="2" key="1">
    <citation type="submission" date="2015-03" db="EMBL/GenBank/DDBJ databases">
        <authorList>
            <consortium name="Pathogen Informatics"/>
        </authorList>
    </citation>
    <scope>NUCLEOTIDE SEQUENCE [LARGE SCALE GENOMIC DNA]</scope>
    <source>
        <strain evidence="2">IP27925</strain>
    </source>
</reference>